<evidence type="ECO:0000256" key="1">
    <source>
        <dbReference type="ARBA" id="ARBA00010815"/>
    </source>
</evidence>
<dbReference type="Proteomes" id="UP000759443">
    <property type="component" value="Unassembled WGS sequence"/>
</dbReference>
<accession>A0ABS4DTR0</accession>
<gene>
    <name evidence="6" type="ORF">J2Z17_000494</name>
</gene>
<dbReference type="CDD" id="cd02440">
    <property type="entry name" value="AdoMet_MTases"/>
    <property type="match status" value="1"/>
</dbReference>
<dbReference type="PIRSF" id="PIRSF003085">
    <property type="entry name" value="CMAS"/>
    <property type="match status" value="1"/>
</dbReference>
<reference evidence="6 7" key="1">
    <citation type="submission" date="2021-03" db="EMBL/GenBank/DDBJ databases">
        <title>Genomic Encyclopedia of Type Strains, Phase IV (KMG-IV): sequencing the most valuable type-strain genomes for metagenomic binning, comparative biology and taxonomic classification.</title>
        <authorList>
            <person name="Goeker M."/>
        </authorList>
    </citation>
    <scope>NUCLEOTIDE SEQUENCE [LARGE SCALE GENOMIC DNA]</scope>
    <source>
        <strain evidence="6 7">DSM 21600</strain>
    </source>
</reference>
<dbReference type="GO" id="GO:0032259">
    <property type="term" value="P:methylation"/>
    <property type="evidence" value="ECO:0007669"/>
    <property type="project" value="UniProtKB-KW"/>
</dbReference>
<protein>
    <submittedName>
        <fullName evidence="6">Cyclopropane-fatty-acyl-phospholipid synthase</fullName>
        <ecNumber evidence="6">2.1.1.79</ecNumber>
    </submittedName>
</protein>
<dbReference type="SUPFAM" id="SSF53335">
    <property type="entry name" value="S-adenosyl-L-methionine-dependent methyltransferases"/>
    <property type="match status" value="1"/>
</dbReference>
<organism evidence="6 7">
    <name type="scientific">Rhizobium halophytocola</name>
    <dbReference type="NCBI Taxonomy" id="735519"/>
    <lineage>
        <taxon>Bacteria</taxon>
        <taxon>Pseudomonadati</taxon>
        <taxon>Pseudomonadota</taxon>
        <taxon>Alphaproteobacteria</taxon>
        <taxon>Hyphomicrobiales</taxon>
        <taxon>Rhizobiaceae</taxon>
        <taxon>Rhizobium/Agrobacterium group</taxon>
        <taxon>Rhizobium</taxon>
    </lineage>
</organism>
<evidence type="ECO:0000256" key="5">
    <source>
        <dbReference type="ARBA" id="ARBA00023098"/>
    </source>
</evidence>
<comment type="similarity">
    <text evidence="1">Belongs to the CFA/CMAS family.</text>
</comment>
<dbReference type="PANTHER" id="PTHR43667:SF2">
    <property type="entry name" value="FATTY ACID C-METHYL TRANSFERASE"/>
    <property type="match status" value="1"/>
</dbReference>
<dbReference type="EMBL" id="JAGGJU010000001">
    <property type="protein sequence ID" value="MBP1849077.1"/>
    <property type="molecule type" value="Genomic_DNA"/>
</dbReference>
<comment type="caution">
    <text evidence="6">The sequence shown here is derived from an EMBL/GenBank/DDBJ whole genome shotgun (WGS) entry which is preliminary data.</text>
</comment>
<proteinExistence type="inferred from homology"/>
<evidence type="ECO:0000256" key="4">
    <source>
        <dbReference type="ARBA" id="ARBA00022691"/>
    </source>
</evidence>
<evidence type="ECO:0000256" key="2">
    <source>
        <dbReference type="ARBA" id="ARBA00022603"/>
    </source>
</evidence>
<name>A0ABS4DTR0_9HYPH</name>
<dbReference type="EC" id="2.1.1.79" evidence="6"/>
<dbReference type="InterPro" id="IPR029063">
    <property type="entry name" value="SAM-dependent_MTases_sf"/>
</dbReference>
<sequence>MTHADPQTMPIVIPSKGLWHFLLRRWSSKICRGRLRLVYPDGQEEMIEGGAPGPEAVLQLNNFRPIWRLAFSGSLGFSKSYIEGDWDSPDIATFLEFALANEEKLDKVIEPPFRPLKGLAKLRHRLHRNSRAGSKRNIAYHYDLGNAFYGEWLDETMTYSSALYTAPGQDMADAQNAKYDRIIRELGIGANDTVLEIGCGWGGFAERAAATTGCRVTCLTLSREQAAFARERMEKAGLSDKVEIRLEDYRDCQGLYSKIVSIEMFEAVGEEHWPIYFNRVRELLEIDGQAMIQVITIDEAQFDAYRRDADFIQTYIFPGGMLPSVTVFEKQARAGGLEVEDGFRFGRDYERTLLEWDETFTGRWSAIEPLGFDQRFYRMWRYYLHYCAAGFRTGRLDVVQFRLSKG</sequence>
<dbReference type="GO" id="GO:0008825">
    <property type="term" value="F:cyclopropane-fatty-acyl-phospholipid synthase activity"/>
    <property type="evidence" value="ECO:0007669"/>
    <property type="project" value="UniProtKB-EC"/>
</dbReference>
<keyword evidence="4" id="KW-0949">S-adenosyl-L-methionine</keyword>
<evidence type="ECO:0000313" key="7">
    <source>
        <dbReference type="Proteomes" id="UP000759443"/>
    </source>
</evidence>
<evidence type="ECO:0000313" key="6">
    <source>
        <dbReference type="EMBL" id="MBP1849077.1"/>
    </source>
</evidence>
<dbReference type="Pfam" id="PF02353">
    <property type="entry name" value="CMAS"/>
    <property type="match status" value="1"/>
</dbReference>
<keyword evidence="5" id="KW-0443">Lipid metabolism</keyword>
<dbReference type="InterPro" id="IPR050723">
    <property type="entry name" value="CFA/CMAS"/>
</dbReference>
<dbReference type="RefSeq" id="WP_209941894.1">
    <property type="nucleotide sequence ID" value="NZ_JAGGJU010000001.1"/>
</dbReference>
<dbReference type="Gene3D" id="3.40.50.150">
    <property type="entry name" value="Vaccinia Virus protein VP39"/>
    <property type="match status" value="1"/>
</dbReference>
<dbReference type="PANTHER" id="PTHR43667">
    <property type="entry name" value="CYCLOPROPANE-FATTY-ACYL-PHOSPHOLIPID SYNTHASE"/>
    <property type="match status" value="1"/>
</dbReference>
<keyword evidence="2 6" id="KW-0489">Methyltransferase</keyword>
<keyword evidence="3 6" id="KW-0808">Transferase</keyword>
<dbReference type="InterPro" id="IPR003333">
    <property type="entry name" value="CMAS"/>
</dbReference>
<evidence type="ECO:0000256" key="3">
    <source>
        <dbReference type="ARBA" id="ARBA00022679"/>
    </source>
</evidence>
<keyword evidence="7" id="KW-1185">Reference proteome</keyword>